<feature type="transmembrane region" description="Helical" evidence="7">
    <location>
        <begin position="476"/>
        <end position="495"/>
    </location>
</feature>
<dbReference type="AlphaFoldDB" id="A0A1C7NM15"/>
<dbReference type="InterPro" id="IPR005538">
    <property type="entry name" value="LrgA/CidA"/>
</dbReference>
<keyword evidence="2" id="KW-1003">Cell membrane</keyword>
<feature type="transmembrane region" description="Helical" evidence="7">
    <location>
        <begin position="334"/>
        <end position="352"/>
    </location>
</feature>
<proteinExistence type="predicted"/>
<feature type="region of interest" description="Disordered" evidence="6">
    <location>
        <begin position="183"/>
        <end position="203"/>
    </location>
</feature>
<organism evidence="8 9">
    <name type="scientific">Choanephora cucurbitarum</name>
    <dbReference type="NCBI Taxonomy" id="101091"/>
    <lineage>
        <taxon>Eukaryota</taxon>
        <taxon>Fungi</taxon>
        <taxon>Fungi incertae sedis</taxon>
        <taxon>Mucoromycota</taxon>
        <taxon>Mucoromycotina</taxon>
        <taxon>Mucoromycetes</taxon>
        <taxon>Mucorales</taxon>
        <taxon>Mucorineae</taxon>
        <taxon>Choanephoraceae</taxon>
        <taxon>Choanephoroideae</taxon>
        <taxon>Choanephora</taxon>
    </lineage>
</organism>
<evidence type="ECO:0000256" key="2">
    <source>
        <dbReference type="ARBA" id="ARBA00022475"/>
    </source>
</evidence>
<name>A0A1C7NM15_9FUNG</name>
<evidence type="ECO:0000256" key="1">
    <source>
        <dbReference type="ARBA" id="ARBA00004651"/>
    </source>
</evidence>
<sequence length="566" mass="63156">MRKISRESIYNSIYQVRVTSYRYIEDYIYSYIEGLPSIKQDIIRWSLNILYFIVGLFYNWAVYAVLRQMPNMQKFPSNIAGMIVLFFLLICAHTISPRYTDRFVYLIEPYSSFALRSMNIMFIPAFIGIVNNPPTSGPELGRMTCVFVVGYIVVFLSCTCSVRIMRLILFPVEARKMFSSNKADRHPNQSLEEEEIGTHVTQRQSNEVSSSVSQIVSDEDKASCIRTLTGENHSILSVPAAENYMASNVNTLYGNEKEVPKKHDPLHSIAVWCMEQSCFDDLMFFLMFCTCAFVFLPLPDSNPAMPFFRLFLYFTTTVLTYSLSCRMPARIRMIIHPIILAAACVMAAIAYFEQVKGFDIRHGIGLYKKGVTFIGLVEKTYVEWPGAGDLLSATMDVSIISLAFNVYKSRPSSLRQWMIVFMSIIPMAFLVMFVTPLFAHSIGCSPDNSLVWSSRSVTTAIGIIISKVLDSNQSIATAIITFTGITGPILGPLLLRLARVQPDDDMTIGITMGSCSHGVGTAYLIGKNPKASGMASLAFAIFGTIGVIVASIPILSDTIKHLAGFP</sequence>
<comment type="subcellular location">
    <subcellularLocation>
        <location evidence="1">Cell membrane</location>
        <topology evidence="1">Multi-pass membrane protein</topology>
    </subcellularLocation>
</comment>
<dbReference type="InParanoid" id="A0A1C7NM15"/>
<feature type="transmembrane region" description="Helical" evidence="7">
    <location>
        <begin position="419"/>
        <end position="438"/>
    </location>
</feature>
<dbReference type="EMBL" id="LUGH01000062">
    <property type="protein sequence ID" value="OBZ90137.1"/>
    <property type="molecule type" value="Genomic_DNA"/>
</dbReference>
<evidence type="ECO:0000256" key="6">
    <source>
        <dbReference type="SAM" id="MobiDB-lite"/>
    </source>
</evidence>
<feature type="transmembrane region" description="Helical" evidence="7">
    <location>
        <begin position="103"/>
        <end position="127"/>
    </location>
</feature>
<accession>A0A1C7NM15</accession>
<feature type="transmembrane region" description="Helical" evidence="7">
    <location>
        <begin position="537"/>
        <end position="556"/>
    </location>
</feature>
<keyword evidence="5 7" id="KW-0472">Membrane</keyword>
<dbReference type="Proteomes" id="UP000093000">
    <property type="component" value="Unassembled WGS sequence"/>
</dbReference>
<dbReference type="Pfam" id="PF04172">
    <property type="entry name" value="LrgB"/>
    <property type="match status" value="1"/>
</dbReference>
<feature type="transmembrane region" description="Helical" evidence="7">
    <location>
        <begin position="147"/>
        <end position="169"/>
    </location>
</feature>
<evidence type="ECO:0000256" key="7">
    <source>
        <dbReference type="SAM" id="Phobius"/>
    </source>
</evidence>
<evidence type="ECO:0000256" key="5">
    <source>
        <dbReference type="ARBA" id="ARBA00023136"/>
    </source>
</evidence>
<gene>
    <name evidence="8" type="primary">PLGG1</name>
    <name evidence="8" type="ORF">A0J61_01824</name>
</gene>
<comment type="caution">
    <text evidence="8">The sequence shown here is derived from an EMBL/GenBank/DDBJ whole genome shotgun (WGS) entry which is preliminary data.</text>
</comment>
<feature type="transmembrane region" description="Helical" evidence="7">
    <location>
        <begin position="45"/>
        <end position="66"/>
    </location>
</feature>
<keyword evidence="4 7" id="KW-1133">Transmembrane helix</keyword>
<dbReference type="GO" id="GO:0005886">
    <property type="term" value="C:plasma membrane"/>
    <property type="evidence" value="ECO:0007669"/>
    <property type="project" value="UniProtKB-SubCell"/>
</dbReference>
<dbReference type="InterPro" id="IPR007300">
    <property type="entry name" value="CidB/LrgB"/>
</dbReference>
<feature type="transmembrane region" description="Helical" evidence="7">
    <location>
        <begin position="282"/>
        <end position="298"/>
    </location>
</feature>
<protein>
    <submittedName>
        <fullName evidence="8">Plastidal glycolate/glycerate translocator 1, chloroplastic</fullName>
    </submittedName>
</protein>
<dbReference type="OrthoDB" id="2502820at2759"/>
<evidence type="ECO:0000313" key="9">
    <source>
        <dbReference type="Proteomes" id="UP000093000"/>
    </source>
</evidence>
<keyword evidence="3 7" id="KW-0812">Transmembrane</keyword>
<evidence type="ECO:0000313" key="8">
    <source>
        <dbReference type="EMBL" id="OBZ90137.1"/>
    </source>
</evidence>
<evidence type="ECO:0000256" key="3">
    <source>
        <dbReference type="ARBA" id="ARBA00022692"/>
    </source>
</evidence>
<dbReference type="Pfam" id="PF03788">
    <property type="entry name" value="LrgA"/>
    <property type="match status" value="1"/>
</dbReference>
<reference evidence="8 9" key="1">
    <citation type="submission" date="2016-03" db="EMBL/GenBank/DDBJ databases">
        <title>Choanephora cucurbitarum.</title>
        <authorList>
            <person name="Min B."/>
            <person name="Park H."/>
            <person name="Park J.-H."/>
            <person name="Shin H.-D."/>
            <person name="Choi I.-G."/>
        </authorList>
    </citation>
    <scope>NUCLEOTIDE SEQUENCE [LARGE SCALE GENOMIC DNA]</scope>
    <source>
        <strain evidence="8 9">KUS-F28377</strain>
    </source>
</reference>
<dbReference type="PANTHER" id="PTHR30249">
    <property type="entry name" value="PUTATIVE SEROTONIN TRANSPORTER"/>
    <property type="match status" value="1"/>
</dbReference>
<feature type="transmembrane region" description="Helical" evidence="7">
    <location>
        <begin position="78"/>
        <end position="96"/>
    </location>
</feature>
<keyword evidence="9" id="KW-1185">Reference proteome</keyword>
<evidence type="ECO:0000256" key="4">
    <source>
        <dbReference type="ARBA" id="ARBA00022989"/>
    </source>
</evidence>
<dbReference type="PANTHER" id="PTHR30249:SF0">
    <property type="entry name" value="PLASTIDAL GLYCOLATE_GLYCERATE TRANSLOCATOR 1, CHLOROPLASTIC"/>
    <property type="match status" value="1"/>
</dbReference>